<protein>
    <submittedName>
        <fullName evidence="1">NblA/ycf18 family protein</fullName>
    </submittedName>
</protein>
<dbReference type="Pfam" id="PF04485">
    <property type="entry name" value="NblA"/>
    <property type="match status" value="1"/>
</dbReference>
<dbReference type="Proteomes" id="UP000654482">
    <property type="component" value="Unassembled WGS sequence"/>
</dbReference>
<dbReference type="InterPro" id="IPR007574">
    <property type="entry name" value="NblA"/>
</dbReference>
<comment type="caution">
    <text evidence="1">The sequence shown here is derived from an EMBL/GenBank/DDBJ whole genome shotgun (WGS) entry which is preliminary data.</text>
</comment>
<evidence type="ECO:0000313" key="1">
    <source>
        <dbReference type="EMBL" id="MBE9116316.1"/>
    </source>
</evidence>
<dbReference type="RefSeq" id="WP_194029409.1">
    <property type="nucleotide sequence ID" value="NZ_JADEWZ010000013.1"/>
</dbReference>
<organism evidence="1 2">
    <name type="scientific">Lusitaniella coriacea LEGE 07157</name>
    <dbReference type="NCBI Taxonomy" id="945747"/>
    <lineage>
        <taxon>Bacteria</taxon>
        <taxon>Bacillati</taxon>
        <taxon>Cyanobacteriota</taxon>
        <taxon>Cyanophyceae</taxon>
        <taxon>Spirulinales</taxon>
        <taxon>Lusitaniellaceae</taxon>
        <taxon>Lusitaniella</taxon>
    </lineage>
</organism>
<accession>A0A8J7DW94</accession>
<evidence type="ECO:0000313" key="2">
    <source>
        <dbReference type="Proteomes" id="UP000654482"/>
    </source>
</evidence>
<proteinExistence type="predicted"/>
<dbReference type="Gene3D" id="1.10.287.670">
    <property type="entry name" value="Phycobilisome degradation protein NblA"/>
    <property type="match status" value="1"/>
</dbReference>
<reference evidence="1" key="1">
    <citation type="submission" date="2020-10" db="EMBL/GenBank/DDBJ databases">
        <authorList>
            <person name="Castelo-Branco R."/>
            <person name="Eusebio N."/>
            <person name="Adriana R."/>
            <person name="Vieira A."/>
            <person name="Brugerolle De Fraissinette N."/>
            <person name="Rezende De Castro R."/>
            <person name="Schneider M.P."/>
            <person name="Vasconcelos V."/>
            <person name="Leao P.N."/>
        </authorList>
    </citation>
    <scope>NUCLEOTIDE SEQUENCE</scope>
    <source>
        <strain evidence="1">LEGE 07157</strain>
    </source>
</reference>
<keyword evidence="2" id="KW-1185">Reference proteome</keyword>
<gene>
    <name evidence="1" type="ORF">IQ249_10445</name>
</gene>
<dbReference type="SUPFAM" id="SSF109859">
    <property type="entry name" value="NblA-like"/>
    <property type="match status" value="1"/>
</dbReference>
<sequence>MNPQSFELTLEQQFQIKIIEDSTDKMSREQMQELLVQVSRLLMVKDNVIRNLMKYPSMESLG</sequence>
<name>A0A8J7DW94_9CYAN</name>
<dbReference type="AlphaFoldDB" id="A0A8J7DW94"/>
<dbReference type="InterPro" id="IPR036904">
    <property type="entry name" value="NblA_sf"/>
</dbReference>
<dbReference type="EMBL" id="JADEWZ010000013">
    <property type="protein sequence ID" value="MBE9116316.1"/>
    <property type="molecule type" value="Genomic_DNA"/>
</dbReference>